<dbReference type="PROSITE" id="PS51832">
    <property type="entry name" value="HD_GYP"/>
    <property type="match status" value="1"/>
</dbReference>
<reference evidence="2 3" key="2">
    <citation type="journal article" date="2014" name="FEMS Microbiol. Lett.">
        <title>Draft genomic DNA sequence of the facultatively methylotrophic bacterium Acidomonas methanolica type strain MB58.</title>
        <authorList>
            <person name="Higashiura N."/>
            <person name="Hadano H."/>
            <person name="Hirakawa H."/>
            <person name="Matsutani M."/>
            <person name="Takabe S."/>
            <person name="Matsushita K."/>
            <person name="Azuma Y."/>
        </authorList>
    </citation>
    <scope>NUCLEOTIDE SEQUENCE [LARGE SCALE GENOMIC DNA]</scope>
    <source>
        <strain evidence="2 3">MB58</strain>
    </source>
</reference>
<dbReference type="RefSeq" id="WP_081797578.1">
    <property type="nucleotide sequence ID" value="NZ_BJVB01000024.1"/>
</dbReference>
<accession>A0A023D4V6</accession>
<dbReference type="CDD" id="cd00077">
    <property type="entry name" value="HDc"/>
    <property type="match status" value="1"/>
</dbReference>
<reference evidence="3" key="1">
    <citation type="journal article" date="2014" name="FEMS Microbiol. Lett.">
        <title>Draft Genomic DNA Sequence of the Facultatively Methylotrophic Bacterium Acidomonas methanolica type strain MB58.</title>
        <authorList>
            <person name="Higashiura N."/>
            <person name="Hadano H."/>
            <person name="Hirakawa H."/>
            <person name="Matsutani M."/>
            <person name="Takabe S."/>
            <person name="Matsushita K."/>
            <person name="Azuma Y."/>
        </authorList>
    </citation>
    <scope>NUCLEOTIDE SEQUENCE [LARGE SCALE GENOMIC DNA]</scope>
    <source>
        <strain evidence="3">MB58</strain>
    </source>
</reference>
<dbReference type="InterPro" id="IPR037522">
    <property type="entry name" value="HD_GYP_dom"/>
</dbReference>
<keyword evidence="2" id="KW-0378">Hydrolase</keyword>
<dbReference type="Pfam" id="PF13487">
    <property type="entry name" value="HD_5"/>
    <property type="match status" value="1"/>
</dbReference>
<evidence type="ECO:0000313" key="3">
    <source>
        <dbReference type="Proteomes" id="UP000019760"/>
    </source>
</evidence>
<comment type="caution">
    <text evidence="2">The sequence shown here is derived from an EMBL/GenBank/DDBJ whole genome shotgun (WGS) entry which is preliminary data.</text>
</comment>
<dbReference type="Proteomes" id="UP000019760">
    <property type="component" value="Unassembled WGS sequence"/>
</dbReference>
<dbReference type="SMART" id="SM00471">
    <property type="entry name" value="HDc"/>
    <property type="match status" value="1"/>
</dbReference>
<gene>
    <name evidence="2" type="ORF">Amme_050_011</name>
</gene>
<protein>
    <submittedName>
        <fullName evidence="2">Metal dependent phosphohydrolase</fullName>
    </submittedName>
</protein>
<dbReference type="InterPro" id="IPR003607">
    <property type="entry name" value="HD/PDEase_dom"/>
</dbReference>
<sequence>MKRRRDQDLSLSPETMNALAAIHREAEDAARAGGRPDSGQFGELARRIGEFARHERLSRIIELGLTVPHWSSRHAVLTGGVMAALAVRRNESEARVISLVTAALVHDIGKIFLPDAVLHWPGPLHGEALDVMRRHVLIGHDLLLGSGGFDETALTVALHHHELLDGSGYPGGLAGDEIEESLRLATVCDIFAALIEARSYKSALQPDEALQLMGGMTDQIDGGVLAELEALLHES</sequence>
<dbReference type="AlphaFoldDB" id="A0A023D4V6"/>
<evidence type="ECO:0000259" key="1">
    <source>
        <dbReference type="PROSITE" id="PS51832"/>
    </source>
</evidence>
<name>A0A023D4V6_ACIMT</name>
<organism evidence="2 3">
    <name type="scientific">Acidomonas methanolica NBRC 104435</name>
    <dbReference type="NCBI Taxonomy" id="1231351"/>
    <lineage>
        <taxon>Bacteria</taxon>
        <taxon>Pseudomonadati</taxon>
        <taxon>Pseudomonadota</taxon>
        <taxon>Alphaproteobacteria</taxon>
        <taxon>Acetobacterales</taxon>
        <taxon>Acetobacteraceae</taxon>
        <taxon>Acidomonas</taxon>
    </lineage>
</organism>
<proteinExistence type="predicted"/>
<dbReference type="SUPFAM" id="SSF109604">
    <property type="entry name" value="HD-domain/PDEase-like"/>
    <property type="match status" value="1"/>
</dbReference>
<keyword evidence="3" id="KW-1185">Reference proteome</keyword>
<evidence type="ECO:0000313" key="2">
    <source>
        <dbReference type="EMBL" id="GAJ29168.1"/>
    </source>
</evidence>
<dbReference type="OrthoDB" id="9176789at2"/>
<dbReference type="PANTHER" id="PTHR43155:SF2">
    <property type="entry name" value="CYCLIC DI-GMP PHOSPHODIESTERASE PA4108"/>
    <property type="match status" value="1"/>
</dbReference>
<dbReference type="Gene3D" id="1.10.3210.10">
    <property type="entry name" value="Hypothetical protein af1432"/>
    <property type="match status" value="1"/>
</dbReference>
<dbReference type="EMBL" id="BAND01000050">
    <property type="protein sequence ID" value="GAJ29168.1"/>
    <property type="molecule type" value="Genomic_DNA"/>
</dbReference>
<dbReference type="PANTHER" id="PTHR43155">
    <property type="entry name" value="CYCLIC DI-GMP PHOSPHODIESTERASE PA4108-RELATED"/>
    <property type="match status" value="1"/>
</dbReference>
<feature type="domain" description="HD-GYP" evidence="1">
    <location>
        <begin position="49"/>
        <end position="235"/>
    </location>
</feature>
<dbReference type="GO" id="GO:0008081">
    <property type="term" value="F:phosphoric diester hydrolase activity"/>
    <property type="evidence" value="ECO:0007669"/>
    <property type="project" value="UniProtKB-ARBA"/>
</dbReference>